<feature type="transmembrane region" description="Helical" evidence="10">
    <location>
        <begin position="552"/>
        <end position="571"/>
    </location>
</feature>
<dbReference type="GO" id="GO:0005886">
    <property type="term" value="C:plasma membrane"/>
    <property type="evidence" value="ECO:0007669"/>
    <property type="project" value="UniProtKB-SubCell"/>
</dbReference>
<comment type="caution">
    <text evidence="12">The sequence shown here is derived from an EMBL/GenBank/DDBJ whole genome shotgun (WGS) entry which is preliminary data.</text>
</comment>
<dbReference type="PANTHER" id="PTHR23501">
    <property type="entry name" value="MAJOR FACILITATOR SUPERFAMILY"/>
    <property type="match status" value="1"/>
</dbReference>
<keyword evidence="5 10" id="KW-0812">Transmembrane</keyword>
<dbReference type="InterPro" id="IPR011701">
    <property type="entry name" value="MFS"/>
</dbReference>
<dbReference type="PANTHER" id="PTHR23501:SF199">
    <property type="entry name" value="MFS EFFLUX TRANSPORTER INPD-RELATED"/>
    <property type="match status" value="1"/>
</dbReference>
<feature type="transmembrane region" description="Helical" evidence="10">
    <location>
        <begin position="292"/>
        <end position="314"/>
    </location>
</feature>
<dbReference type="GO" id="GO:0022857">
    <property type="term" value="F:transmembrane transporter activity"/>
    <property type="evidence" value="ECO:0007669"/>
    <property type="project" value="InterPro"/>
</dbReference>
<keyword evidence="8" id="KW-0325">Glycoprotein</keyword>
<dbReference type="STRING" id="60175.A0A1V6YA48"/>
<evidence type="ECO:0000313" key="12">
    <source>
        <dbReference type="EMBL" id="OQE84143.1"/>
    </source>
</evidence>
<accession>A0A1V6YA48</accession>
<feature type="region of interest" description="Disordered" evidence="9">
    <location>
        <begin position="110"/>
        <end position="215"/>
    </location>
</feature>
<dbReference type="Proteomes" id="UP000191691">
    <property type="component" value="Unassembled WGS sequence"/>
</dbReference>
<dbReference type="InterPro" id="IPR036259">
    <property type="entry name" value="MFS_trans_sf"/>
</dbReference>
<feature type="transmembrane region" description="Helical" evidence="10">
    <location>
        <begin position="617"/>
        <end position="635"/>
    </location>
</feature>
<sequence length="724" mass="78943">MYHMDSGNTITGFCATWIGPFLLPKKSTGKVSDETCTNWLCLQGQPWLIFIVFFYISVFSSSCSYVPTFVNSYYGLLLIFLILLVFFPLSFIMGFLDAFKVKFRKDAEVPGDKAEQNTEHNTEQKNVAPNDDTHSESGGQTSKPSSEKESTLVDEHFMRNLTPNNDTEKELASRDTPTPVHNDSNRELVTQEPLDKQPTPEEKKEDDGAETPKDEEEYPTAWRLILISIALCLCVFCVALDNTIIATAIPKITDQFNSLEDVGWYGSSYLLTTCAVSLMFGKLYTFYSIKWIYLSALFIFEVGSLVCAVTPTSVGLICGRAIAGLGAAGLFSGSILIISKSVPLVKRPMYTGLIGAMFGIANVAGPLMGGAFTDHLTWRWCFYINLPLGGVTFIFVLFFFQTPKAILKKNTFKEQIKELDLIGSFFFLPSIISLLLALQWGGTKYAWGSGRIIGLFVVFGVLGLVFIGIQIWAGDRATVPPRLIKNRNVWGSAWYALALGGAFFVLTFYLPIWFQSIKGATALKSGLMNLPMIIAVVVVSILAGGLVTACGYYTPFMIASAIIIAIGAGLLTTLETDSNHSKWIGYQALFGIGLGMGMQQPMIVAQTALKVEDVPSGTALVMFAQTLGGAIFVSVGQNVFQNQLVHNLAQYAPDVNAARIISAGATMLRTVVSGDALQRVLVAYNAAIVQTFYVAVAMGALSLVGPIFVEWLSVKGKKVEVAPV</sequence>
<dbReference type="InterPro" id="IPR020846">
    <property type="entry name" value="MFS_dom"/>
</dbReference>
<dbReference type="CDD" id="cd17502">
    <property type="entry name" value="MFS_Azr1_MDR_like"/>
    <property type="match status" value="1"/>
</dbReference>
<feature type="transmembrane region" description="Helical" evidence="10">
    <location>
        <begin position="526"/>
        <end position="547"/>
    </location>
</feature>
<feature type="transmembrane region" description="Helical" evidence="10">
    <location>
        <begin position="687"/>
        <end position="709"/>
    </location>
</feature>
<evidence type="ECO:0000313" key="13">
    <source>
        <dbReference type="Proteomes" id="UP000191691"/>
    </source>
</evidence>
<feature type="compositionally biased region" description="Basic and acidic residues" evidence="9">
    <location>
        <begin position="145"/>
        <end position="158"/>
    </location>
</feature>
<evidence type="ECO:0000256" key="6">
    <source>
        <dbReference type="ARBA" id="ARBA00022989"/>
    </source>
</evidence>
<feature type="compositionally biased region" description="Basic and acidic residues" evidence="9">
    <location>
        <begin position="110"/>
        <end position="123"/>
    </location>
</feature>
<dbReference type="EMBL" id="MOOB01000027">
    <property type="protein sequence ID" value="OQE84143.1"/>
    <property type="molecule type" value="Genomic_DNA"/>
</dbReference>
<protein>
    <recommendedName>
        <fullName evidence="11">Major facilitator superfamily (MFS) profile domain-containing protein</fullName>
    </recommendedName>
</protein>
<feature type="transmembrane region" description="Helical" evidence="10">
    <location>
        <begin position="583"/>
        <end position="605"/>
    </location>
</feature>
<feature type="transmembrane region" description="Helical" evidence="10">
    <location>
        <begin position="47"/>
        <end position="67"/>
    </location>
</feature>
<evidence type="ECO:0000256" key="7">
    <source>
        <dbReference type="ARBA" id="ARBA00023136"/>
    </source>
</evidence>
<keyword evidence="13" id="KW-1185">Reference proteome</keyword>
<proteinExistence type="inferred from homology"/>
<feature type="transmembrane region" description="Helical" evidence="10">
    <location>
        <begin position="320"/>
        <end position="338"/>
    </location>
</feature>
<evidence type="ECO:0000256" key="5">
    <source>
        <dbReference type="ARBA" id="ARBA00022692"/>
    </source>
</evidence>
<organism evidence="12 13">
    <name type="scientific">Penicillium nalgiovense</name>
    <dbReference type="NCBI Taxonomy" id="60175"/>
    <lineage>
        <taxon>Eukaryota</taxon>
        <taxon>Fungi</taxon>
        <taxon>Dikarya</taxon>
        <taxon>Ascomycota</taxon>
        <taxon>Pezizomycotina</taxon>
        <taxon>Eurotiomycetes</taxon>
        <taxon>Eurotiomycetidae</taxon>
        <taxon>Eurotiales</taxon>
        <taxon>Aspergillaceae</taxon>
        <taxon>Penicillium</taxon>
    </lineage>
</organism>
<evidence type="ECO:0000256" key="8">
    <source>
        <dbReference type="ARBA" id="ARBA00023180"/>
    </source>
</evidence>
<evidence type="ECO:0000256" key="1">
    <source>
        <dbReference type="ARBA" id="ARBA00004651"/>
    </source>
</evidence>
<evidence type="ECO:0000256" key="2">
    <source>
        <dbReference type="ARBA" id="ARBA00007520"/>
    </source>
</evidence>
<dbReference type="AlphaFoldDB" id="A0A1V6YA48"/>
<feature type="transmembrane region" description="Helical" evidence="10">
    <location>
        <begin position="350"/>
        <end position="371"/>
    </location>
</feature>
<reference evidence="13" key="1">
    <citation type="journal article" date="2017" name="Nat. Microbiol.">
        <title>Global analysis of biosynthetic gene clusters reveals vast potential of secondary metabolite production in Penicillium species.</title>
        <authorList>
            <person name="Nielsen J.C."/>
            <person name="Grijseels S."/>
            <person name="Prigent S."/>
            <person name="Ji B."/>
            <person name="Dainat J."/>
            <person name="Nielsen K.F."/>
            <person name="Frisvad J.C."/>
            <person name="Workman M."/>
            <person name="Nielsen J."/>
        </authorList>
    </citation>
    <scope>NUCLEOTIDE SEQUENCE [LARGE SCALE GENOMIC DNA]</scope>
    <source>
        <strain evidence="13">IBT 13039</strain>
    </source>
</reference>
<dbReference type="Gene3D" id="1.20.1720.10">
    <property type="entry name" value="Multidrug resistance protein D"/>
    <property type="match status" value="1"/>
</dbReference>
<keyword evidence="7 10" id="KW-0472">Membrane</keyword>
<feature type="domain" description="Major facilitator superfamily (MFS) profile" evidence="11">
    <location>
        <begin position="227"/>
        <end position="717"/>
    </location>
</feature>
<dbReference type="PROSITE" id="PS50850">
    <property type="entry name" value="MFS"/>
    <property type="match status" value="1"/>
</dbReference>
<feature type="transmembrane region" description="Helical" evidence="10">
    <location>
        <begin position="377"/>
        <end position="400"/>
    </location>
</feature>
<dbReference type="FunFam" id="1.20.1250.20:FF:000489">
    <property type="entry name" value="MFS general substrate transporter"/>
    <property type="match status" value="1"/>
</dbReference>
<gene>
    <name evidence="12" type="ORF">PENNAL_c0027G00162</name>
</gene>
<comment type="similarity">
    <text evidence="2">Belongs to the major facilitator superfamily. TCR/Tet family.</text>
</comment>
<evidence type="ECO:0000259" key="11">
    <source>
        <dbReference type="PROSITE" id="PS50850"/>
    </source>
</evidence>
<evidence type="ECO:0000256" key="9">
    <source>
        <dbReference type="SAM" id="MobiDB-lite"/>
    </source>
</evidence>
<feature type="transmembrane region" description="Helical" evidence="10">
    <location>
        <begin position="421"/>
        <end position="440"/>
    </location>
</feature>
<evidence type="ECO:0000256" key="4">
    <source>
        <dbReference type="ARBA" id="ARBA00022475"/>
    </source>
</evidence>
<feature type="transmembrane region" description="Helical" evidence="10">
    <location>
        <begin position="494"/>
        <end position="514"/>
    </location>
</feature>
<dbReference type="Pfam" id="PF07690">
    <property type="entry name" value="MFS_1"/>
    <property type="match status" value="1"/>
</dbReference>
<keyword evidence="6 10" id="KW-1133">Transmembrane helix</keyword>
<keyword evidence="4" id="KW-1003">Cell membrane</keyword>
<evidence type="ECO:0000256" key="10">
    <source>
        <dbReference type="SAM" id="Phobius"/>
    </source>
</evidence>
<comment type="subcellular location">
    <subcellularLocation>
        <location evidence="1">Cell membrane</location>
        <topology evidence="1">Multi-pass membrane protein</topology>
    </subcellularLocation>
</comment>
<dbReference type="PRINTS" id="PR01036">
    <property type="entry name" value="TCRTETB"/>
</dbReference>
<name>A0A1V6YA48_PENNA</name>
<keyword evidence="3" id="KW-0813">Transport</keyword>
<feature type="transmembrane region" description="Helical" evidence="10">
    <location>
        <begin position="73"/>
        <end position="96"/>
    </location>
</feature>
<dbReference type="Gene3D" id="1.20.1250.20">
    <property type="entry name" value="MFS general substrate transporter like domains"/>
    <property type="match status" value="1"/>
</dbReference>
<dbReference type="SUPFAM" id="SSF103473">
    <property type="entry name" value="MFS general substrate transporter"/>
    <property type="match status" value="1"/>
</dbReference>
<feature type="transmembrane region" description="Helical" evidence="10">
    <location>
        <begin position="262"/>
        <end position="280"/>
    </location>
</feature>
<dbReference type="FunFam" id="1.20.1250.20:FF:000196">
    <property type="entry name" value="MFS toxin efflux pump (AflT)"/>
    <property type="match status" value="1"/>
</dbReference>
<dbReference type="OMA" id="WCILAFG"/>
<evidence type="ECO:0000256" key="3">
    <source>
        <dbReference type="ARBA" id="ARBA00022448"/>
    </source>
</evidence>
<dbReference type="FunFam" id="1.20.1720.10:FF:000012">
    <property type="entry name" value="MFS toxin efflux pump (AflT)"/>
    <property type="match status" value="1"/>
</dbReference>
<feature type="compositionally biased region" description="Basic and acidic residues" evidence="9">
    <location>
        <begin position="193"/>
        <end position="212"/>
    </location>
</feature>
<feature type="transmembrane region" description="Helical" evidence="10">
    <location>
        <begin position="452"/>
        <end position="473"/>
    </location>
</feature>
<feature type="transmembrane region" description="Helical" evidence="10">
    <location>
        <begin position="224"/>
        <end position="250"/>
    </location>
</feature>